<dbReference type="STRING" id="35570.A0A1I8PFX4"/>
<feature type="compositionally biased region" description="Polar residues" evidence="1">
    <location>
        <begin position="500"/>
        <end position="511"/>
    </location>
</feature>
<proteinExistence type="predicted"/>
<feature type="compositionally biased region" description="Acidic residues" evidence="1">
    <location>
        <begin position="2002"/>
        <end position="2013"/>
    </location>
</feature>
<sequence>MGDLLSEFGDLVFTLVIGYIGAVEFLYVVRHLYHWSCNHDGPDHEEHDADSLARLQESMRQQLANATATEQAAGKKAMRDGVLYEYGFRTDPNQADIDKLKDQLAKKSAKDVKRQELEQELDNQKQIAENIRKELKEAEAEVAERQKKEAEENAKRIREAELQREREQRKREEEEAEKKRLVEEKQRKQRDEEEEKRKKKAEEERRHQQEAEENARRLKEAEEQREREQRQREEEEENARLIVEAERLREQQQREAEEHAEREENERRILEAERQREEEQRMAEEMEEGERKILDIERNLEEQMHDSEASDELTDNERQLIASIKERGGVAEQQDEASDQREAELLKRILAAREQLGEESEEEQSQRLFDFERDKEKKQKRIDENARLFLEAEKEMAVLQEQMMEAVHQRDFESGVGSVPQTPVVEEPCIKKSVCLLEDDTSPNAPVSHRVKTQLAQNRDDPYSISSKSLLFPGISDDASSNEPISSQQSSFSTQHSEDITTGNESQYPQQERQEPEGEDTSGTQQYSDDYLRSLDGIKGRPLSREDRSGRRVAFKKRRSSGSSNSSRDSRTSRDEELKMFTSLEEEEMQAASPSEFAPIRYSSEPTLKVKSHHRRHKRSPAKDMKSGEDSLRSSLERLNEEAVNPWGDVVPEHYKHTEFWKREKAVSIEEEHESEKPLSGEKTAYDTATNLPSASSFEEATQIQNEEALTNLRKKDSNRTETADDKGTEEEETARSDNNANLQTPSIAEKGASPSASSALPRLRRSPRTDEMDQYEERWKESAAAQSSAGNTPLIKVDKPLDFGPWRDEYGLVMEGLSDFYDFTASVNPSRSRSASRNPSPASTAPNTPQPKDVSFQMQGDGRVTSESVVEVYDDTNMLEDKEFSKENINNFIDSLQESNKDASDEGCKEALDQSVPNHHLQYVSDDHTAQNIAHFPIPLLNVIDETTTAVAASQNDSNDDMNSLVASLRAQRNRSTSRSRSRSKSPLPTPQNLQKSLETRRYKMIKHNEDVLEKLIETNLLPTSPETTTASTDDDDGDSMSLMVDSDRDVRSRSRSRLSSSSSAEEEARQSRSRSKSPLPTSANIQRSLESRRNKRIKHNEDILDKLIESKLLPASTDSSPTPSACDDATDDCSKEAMTLLVESLRAERSKSRSRSRCCSPLPSVELSVDFSRNDELCEKFSQQMQTTESSLVFTAPLVAIEVTEADTTNALRGEEGESSRAPSVSSPAPSPFYESTDDCSKEAMTLLVESLRTERSRSRSRSRCRSPLRSVNISVDFSRNDETFSETTEIPLVFTAPLVSIEVTEPDTTNVLRAEEEECSSTHMDSLVQSLRVARSRTRSKSPMRLPTAENLSKSLESRRSKLIEFNDEIQQQLEQRAKTPEPSQLTVEYVYEFVEAAEESAESSLQHSRHSRSRTPSRSPSLGRNQPEATDGTPFSRNPSRPESPSQDSSFHLMLNLEGSQNKTLSIKSEEQESTLADRQKQLDEEALDKLRNASEEVELRTLSPVNAKDQEGKDLLTDLPSVETRKKLRCSPTTPDYDRTISEEMKDVDRIKQEMLEKGFKRSTYVGESMDLVGREYEPLRREAARFQRSQSPSPSFSEAPAEPGQLTAAERRRIQDLVLAELTDSSEKRSTGAVPKTPGGISTDSEASIDTEMQDTLRIKEEMLRSGFQRSTYVGHSIDAMAEYEEMRRRNAEFRRSASKSRSPLGDIELAELKAIEAESARRELKDMVLDEISNNCMSFQNFSRSLNANFLETDRRASDSALIRKPEMLMQLQDDYGEGDIEPEEYHHFRRFSLAQEQPVEEYPGDDYIFIEQVEVRTRSGSRLWATEDFYAGENVDDMEASEEDEKDFVAEEAEAEAEEDEEREEELSTAEPGYEEDNMSHSKETSPDATAEDLGEIEDNSSQVDDNELYEFDDNDDDDDEDSNGSEDDRRTVIEVDDEIDEDISDFNDRGPAEESHHEQSECEEAEREMDRYAGREASDWVEVDRVERVFSLEQEDEPLSEDPEGAVGGAGSSPYDSDSFAIDQIYDEAIRNRKQSGILREFDNILSELSKSSRENSIKDIDEQYALWSKTHKKSKNIEFNSSLIDSERRDTEMRYLGDANVLARQSIRLHSRYGYNPILQSSTKPDDIEVDLNYKPKREYNWRKNFRLSDDDVTANKKTETQENGDGQVEWDLDDRLDDVPSESFDTRKYSLGGESVTLFSRSPEKTQSNLVQEPEPETINEKLEEVKEVEAMPLAEVSEEKQEKPKKKKTKKKSRKGSKSSVEALARDDDNDNDDYEPPIYSRRSSSIQMEMDSPKRKSRSRRSSRSSLTNEDSSLGMFSPRSSIGYVDPIGDIMEEYADAKETARPKKVKKRKKVKEVMEVMADVTENPREEMYNGAESELLPDIETTVSAAITPESASVNLLSTLSPQESICVTPGSEESESSLNLNPTTNGNSSSQPTSSTRPSISLSFDILKDANFYPLF</sequence>
<dbReference type="OrthoDB" id="274660at2759"/>
<feature type="compositionally biased region" description="Basic residues" evidence="1">
    <location>
        <begin position="551"/>
        <end position="560"/>
    </location>
</feature>
<feature type="region of interest" description="Disordered" evidence="1">
    <location>
        <begin position="1018"/>
        <end position="1099"/>
    </location>
</feature>
<feature type="compositionally biased region" description="Basic residues" evidence="1">
    <location>
        <begin position="973"/>
        <end position="985"/>
    </location>
</feature>
<feature type="compositionally biased region" description="Low complexity" evidence="1">
    <location>
        <begin position="828"/>
        <end position="848"/>
    </location>
</feature>
<feature type="region of interest" description="Disordered" evidence="1">
    <location>
        <begin position="1589"/>
        <end position="1612"/>
    </location>
</feature>
<organism evidence="3 4">
    <name type="scientific">Stomoxys calcitrans</name>
    <name type="common">Stable fly</name>
    <name type="synonym">Conops calcitrans</name>
    <dbReference type="NCBI Taxonomy" id="35570"/>
    <lineage>
        <taxon>Eukaryota</taxon>
        <taxon>Metazoa</taxon>
        <taxon>Ecdysozoa</taxon>
        <taxon>Arthropoda</taxon>
        <taxon>Hexapoda</taxon>
        <taxon>Insecta</taxon>
        <taxon>Pterygota</taxon>
        <taxon>Neoptera</taxon>
        <taxon>Endopterygota</taxon>
        <taxon>Diptera</taxon>
        <taxon>Brachycera</taxon>
        <taxon>Muscomorpha</taxon>
        <taxon>Muscoidea</taxon>
        <taxon>Muscidae</taxon>
        <taxon>Stomoxys</taxon>
    </lineage>
</organism>
<keyword evidence="4" id="KW-1185">Reference proteome</keyword>
<feature type="region of interest" description="Disordered" evidence="1">
    <location>
        <begin position="1209"/>
        <end position="1239"/>
    </location>
</feature>
<feature type="compositionally biased region" description="Low complexity" evidence="1">
    <location>
        <begin position="2440"/>
        <end position="2459"/>
    </location>
</feature>
<dbReference type="VEuPathDB" id="VectorBase:SCAU007757"/>
<dbReference type="KEGG" id="scac:106090082"/>
<feature type="compositionally biased region" description="Basic and acidic residues" evidence="1">
    <location>
        <begin position="143"/>
        <end position="191"/>
    </location>
</feature>
<feature type="region of interest" description="Disordered" evidence="1">
    <location>
        <begin position="667"/>
        <end position="800"/>
    </location>
</feature>
<feature type="compositionally biased region" description="Polar residues" evidence="1">
    <location>
        <begin position="1426"/>
        <end position="1454"/>
    </location>
</feature>
<feature type="compositionally biased region" description="Low complexity" evidence="1">
    <location>
        <begin position="1592"/>
        <end position="1609"/>
    </location>
</feature>
<feature type="compositionally biased region" description="Basic and acidic residues" evidence="1">
    <location>
        <begin position="714"/>
        <end position="727"/>
    </location>
</feature>
<feature type="region of interest" description="Disordered" evidence="1">
    <location>
        <begin position="2001"/>
        <end position="2026"/>
    </location>
</feature>
<feature type="domain" description="DAD" evidence="2">
    <location>
        <begin position="1240"/>
        <end position="1267"/>
    </location>
</feature>
<dbReference type="Proteomes" id="UP000095300">
    <property type="component" value="Unassembled WGS sequence"/>
</dbReference>
<gene>
    <name evidence="3" type="primary">106090082</name>
</gene>
<dbReference type="EnsemblMetazoa" id="SCAU007757-RC">
    <property type="protein sequence ID" value="SCAU007757-PC"/>
    <property type="gene ID" value="SCAU007757"/>
</dbReference>
<feature type="region of interest" description="Disordered" evidence="1">
    <location>
        <begin position="1842"/>
        <end position="1984"/>
    </location>
</feature>
<name>A0A1I8PFX4_STOCA</name>
<feature type="region of interest" description="Disordered" evidence="1">
    <location>
        <begin position="971"/>
        <end position="999"/>
    </location>
</feature>
<feature type="compositionally biased region" description="Basic and acidic residues" evidence="1">
    <location>
        <begin position="200"/>
        <end position="233"/>
    </location>
</feature>
<accession>A0A1I8PFX4</accession>
<feature type="compositionally biased region" description="Low complexity" evidence="1">
    <location>
        <begin position="481"/>
        <end position="495"/>
    </location>
</feature>
<feature type="compositionally biased region" description="Basic and acidic residues" evidence="1">
    <location>
        <begin position="768"/>
        <end position="782"/>
    </location>
</feature>
<evidence type="ECO:0000259" key="2">
    <source>
        <dbReference type="PROSITE" id="PS51231"/>
    </source>
</evidence>
<feature type="compositionally biased region" description="Basic residues" evidence="1">
    <location>
        <begin position="2255"/>
        <end position="2269"/>
    </location>
</feature>
<feature type="compositionally biased region" description="Acidic residues" evidence="1">
    <location>
        <begin position="1898"/>
        <end position="1934"/>
    </location>
</feature>
<feature type="region of interest" description="Disordered" evidence="1">
    <location>
        <begin position="2423"/>
        <end position="2459"/>
    </location>
</feature>
<feature type="compositionally biased region" description="Basic residues" evidence="1">
    <location>
        <begin position="610"/>
        <end position="620"/>
    </location>
</feature>
<dbReference type="InterPro" id="IPR014767">
    <property type="entry name" value="DAD_dom"/>
</dbReference>
<evidence type="ECO:0000313" key="4">
    <source>
        <dbReference type="Proteomes" id="UP000095300"/>
    </source>
</evidence>
<feature type="compositionally biased region" description="Polar residues" evidence="1">
    <location>
        <begin position="687"/>
        <end position="709"/>
    </location>
</feature>
<feature type="compositionally biased region" description="Basic and acidic residues" evidence="1">
    <location>
        <begin position="568"/>
        <end position="579"/>
    </location>
</feature>
<evidence type="ECO:0000313" key="3">
    <source>
        <dbReference type="EnsemblMetazoa" id="SCAU007757-PC"/>
    </source>
</evidence>
<feature type="compositionally biased region" description="Basic and acidic residues" evidence="1">
    <location>
        <begin position="243"/>
        <end position="291"/>
    </location>
</feature>
<feature type="compositionally biased region" description="Low complexity" evidence="1">
    <location>
        <begin position="753"/>
        <end position="762"/>
    </location>
</feature>
<dbReference type="PROSITE" id="PS51231">
    <property type="entry name" value="DAD"/>
    <property type="match status" value="1"/>
</dbReference>
<feature type="compositionally biased region" description="Basic and acidic residues" evidence="1">
    <location>
        <begin position="530"/>
        <end position="550"/>
    </location>
</feature>
<feature type="region of interest" description="Disordered" evidence="1">
    <location>
        <begin position="1337"/>
        <end position="1357"/>
    </location>
</feature>
<feature type="compositionally biased region" description="Polar residues" evidence="1">
    <location>
        <begin position="2209"/>
        <end position="2222"/>
    </location>
</feature>
<evidence type="ECO:0000256" key="1">
    <source>
        <dbReference type="SAM" id="MobiDB-lite"/>
    </source>
</evidence>
<feature type="region of interest" description="Disordered" evidence="1">
    <location>
        <begin position="438"/>
        <end position="634"/>
    </location>
</feature>
<feature type="region of interest" description="Disordered" evidence="1">
    <location>
        <begin position="143"/>
        <end position="291"/>
    </location>
</feature>
<feature type="region of interest" description="Disordered" evidence="1">
    <location>
        <begin position="2209"/>
        <end position="2336"/>
    </location>
</feature>
<feature type="region of interest" description="Disordered" evidence="1">
    <location>
        <begin position="353"/>
        <end position="376"/>
    </location>
</feature>
<feature type="compositionally biased region" description="Acidic residues" evidence="1">
    <location>
        <begin position="1842"/>
        <end position="1885"/>
    </location>
</feature>
<feature type="region of interest" description="Disordered" evidence="1">
    <location>
        <begin position="1628"/>
        <end position="1655"/>
    </location>
</feature>
<feature type="compositionally biased region" description="Basic and acidic residues" evidence="1">
    <location>
        <begin position="1955"/>
        <end position="1969"/>
    </location>
</feature>
<protein>
    <recommendedName>
        <fullName evidence="2">DAD domain-containing protein</fullName>
    </recommendedName>
</protein>
<feature type="region of interest" description="Disordered" evidence="1">
    <location>
        <begin position="828"/>
        <end position="864"/>
    </location>
</feature>
<reference evidence="3" key="1">
    <citation type="submission" date="2020-05" db="UniProtKB">
        <authorList>
            <consortium name="EnsemblMetazoa"/>
        </authorList>
    </citation>
    <scope>IDENTIFICATION</scope>
    <source>
        <strain evidence="3">USDA</strain>
    </source>
</reference>
<feature type="compositionally biased region" description="Acidic residues" evidence="1">
    <location>
        <begin position="1943"/>
        <end position="1954"/>
    </location>
</feature>
<feature type="compositionally biased region" description="Basic and acidic residues" evidence="1">
    <location>
        <begin position="621"/>
        <end position="634"/>
    </location>
</feature>
<feature type="compositionally biased region" description="Basic and acidic residues" evidence="1">
    <location>
        <begin position="2230"/>
        <end position="2241"/>
    </location>
</feature>
<feature type="compositionally biased region" description="Basic and acidic residues" evidence="1">
    <location>
        <begin position="667"/>
        <end position="680"/>
    </location>
</feature>
<feature type="compositionally biased region" description="Polar residues" evidence="1">
    <location>
        <begin position="737"/>
        <end position="747"/>
    </location>
</feature>
<feature type="region of interest" description="Disordered" evidence="1">
    <location>
        <begin position="1405"/>
        <end position="1454"/>
    </location>
</feature>
<feature type="compositionally biased region" description="Polar residues" evidence="1">
    <location>
        <begin position="1080"/>
        <end position="1090"/>
    </location>
</feature>